<evidence type="ECO:0000313" key="1">
    <source>
        <dbReference type="EMBL" id="TGD56720.1"/>
    </source>
</evidence>
<organism evidence="1 2">
    <name type="scientific">Flavobacterium humi</name>
    <dbReference type="NCBI Taxonomy" id="2562683"/>
    <lineage>
        <taxon>Bacteria</taxon>
        <taxon>Pseudomonadati</taxon>
        <taxon>Bacteroidota</taxon>
        <taxon>Flavobacteriia</taxon>
        <taxon>Flavobacteriales</taxon>
        <taxon>Flavobacteriaceae</taxon>
        <taxon>Flavobacterium</taxon>
    </lineage>
</organism>
<dbReference type="Proteomes" id="UP000297407">
    <property type="component" value="Unassembled WGS sequence"/>
</dbReference>
<dbReference type="EMBL" id="SRLH01000009">
    <property type="protein sequence ID" value="TGD56720.1"/>
    <property type="molecule type" value="Genomic_DNA"/>
</dbReference>
<comment type="caution">
    <text evidence="1">The sequence shown here is derived from an EMBL/GenBank/DDBJ whole genome shotgun (WGS) entry which is preliminary data.</text>
</comment>
<proteinExistence type="predicted"/>
<name>A0A4Z0L3B4_9FLAO</name>
<protein>
    <submittedName>
        <fullName evidence="1">Uncharacterized protein</fullName>
    </submittedName>
</protein>
<reference evidence="1 2" key="1">
    <citation type="submission" date="2019-04" db="EMBL/GenBank/DDBJ databases">
        <title>Flavobacterium sp. strain DS2-A Genome sequencing and assembly.</title>
        <authorList>
            <person name="Kim I."/>
        </authorList>
    </citation>
    <scope>NUCLEOTIDE SEQUENCE [LARGE SCALE GENOMIC DNA]</scope>
    <source>
        <strain evidence="1 2">DS2-A</strain>
    </source>
</reference>
<dbReference type="RefSeq" id="WP_135527493.1">
    <property type="nucleotide sequence ID" value="NZ_SRLH01000009.1"/>
</dbReference>
<sequence length="244" mass="26444">MAKLKGMLQFTGNLDGISFYEMDGKIIVRKTSGFTGSAIKTQDNYVRTRENATEFGHCTIVGKQLRQALALYIKKCKTPDVHSRLVGVLSKIMKCDKVSERGKRTVALGLGTPEGKQLLNGFECNPGVPLHHMVATPYHVLMAEGKIVFDPFAPEAVIFPVAATHLCLQFLILRCDFENGIFTLGEGEKVVVSKGNTLPGLELVASNPEGNGMVIGLVFGEFRQQINGEIYALEGCGLKVVGVG</sequence>
<gene>
    <name evidence="1" type="ORF">E4635_14860</name>
</gene>
<evidence type="ECO:0000313" key="2">
    <source>
        <dbReference type="Proteomes" id="UP000297407"/>
    </source>
</evidence>
<accession>A0A4Z0L3B4</accession>
<keyword evidence="2" id="KW-1185">Reference proteome</keyword>
<dbReference type="AlphaFoldDB" id="A0A4Z0L3B4"/>
<dbReference type="OrthoDB" id="645138at2"/>